<evidence type="ECO:0000256" key="5">
    <source>
        <dbReference type="ARBA" id="ARBA00022723"/>
    </source>
</evidence>
<comment type="similarity">
    <text evidence="3 11">Belongs to the cytochrome P450 family.</text>
</comment>
<dbReference type="PROSITE" id="PS00086">
    <property type="entry name" value="CYTOCHROME_P450"/>
    <property type="match status" value="1"/>
</dbReference>
<dbReference type="FunFam" id="1.10.630.10:FF:000033">
    <property type="entry name" value="14-alpha sterol demethylase"/>
    <property type="match status" value="1"/>
</dbReference>
<keyword evidence="9" id="KW-0472">Membrane</keyword>
<dbReference type="AlphaFoldDB" id="A0A9P7W4Q5"/>
<comment type="cofactor">
    <cofactor evidence="1 10">
        <name>heme</name>
        <dbReference type="ChEBI" id="CHEBI:30413"/>
    </cofactor>
</comment>
<evidence type="ECO:0000256" key="3">
    <source>
        <dbReference type="ARBA" id="ARBA00010617"/>
    </source>
</evidence>
<evidence type="ECO:0000256" key="10">
    <source>
        <dbReference type="PIRSR" id="PIRSR602403-1"/>
    </source>
</evidence>
<dbReference type="PANTHER" id="PTHR24304">
    <property type="entry name" value="CYTOCHROME P450 FAMILY 7"/>
    <property type="match status" value="1"/>
</dbReference>
<organism evidence="12 13">
    <name type="scientific">Guyanagaster necrorhizus</name>
    <dbReference type="NCBI Taxonomy" id="856835"/>
    <lineage>
        <taxon>Eukaryota</taxon>
        <taxon>Fungi</taxon>
        <taxon>Dikarya</taxon>
        <taxon>Basidiomycota</taxon>
        <taxon>Agaricomycotina</taxon>
        <taxon>Agaricomycetes</taxon>
        <taxon>Agaricomycetidae</taxon>
        <taxon>Agaricales</taxon>
        <taxon>Marasmiineae</taxon>
        <taxon>Physalacriaceae</taxon>
        <taxon>Guyanagaster</taxon>
    </lineage>
</organism>
<proteinExistence type="inferred from homology"/>
<evidence type="ECO:0000256" key="6">
    <source>
        <dbReference type="ARBA" id="ARBA00023002"/>
    </source>
</evidence>
<evidence type="ECO:0000256" key="4">
    <source>
        <dbReference type="ARBA" id="ARBA00022617"/>
    </source>
</evidence>
<dbReference type="GO" id="GO:0016705">
    <property type="term" value="F:oxidoreductase activity, acting on paired donors, with incorporation or reduction of molecular oxygen"/>
    <property type="evidence" value="ECO:0007669"/>
    <property type="project" value="InterPro"/>
</dbReference>
<evidence type="ECO:0000256" key="7">
    <source>
        <dbReference type="ARBA" id="ARBA00023004"/>
    </source>
</evidence>
<evidence type="ECO:0000256" key="1">
    <source>
        <dbReference type="ARBA" id="ARBA00001971"/>
    </source>
</evidence>
<keyword evidence="8 11" id="KW-0503">Monooxygenase</keyword>
<dbReference type="RefSeq" id="XP_043044771.1">
    <property type="nucleotide sequence ID" value="XM_043185150.1"/>
</dbReference>
<dbReference type="InterPro" id="IPR050529">
    <property type="entry name" value="CYP450_sterol_14alpha_dmase"/>
</dbReference>
<dbReference type="CDD" id="cd11042">
    <property type="entry name" value="CYP51-like"/>
    <property type="match status" value="1"/>
</dbReference>
<dbReference type="InterPro" id="IPR002403">
    <property type="entry name" value="Cyt_P450_E_grp-IV"/>
</dbReference>
<dbReference type="GO" id="GO:0020037">
    <property type="term" value="F:heme binding"/>
    <property type="evidence" value="ECO:0007669"/>
    <property type="project" value="InterPro"/>
</dbReference>
<dbReference type="GO" id="GO:0005506">
    <property type="term" value="F:iron ion binding"/>
    <property type="evidence" value="ECO:0007669"/>
    <property type="project" value="InterPro"/>
</dbReference>
<dbReference type="InterPro" id="IPR036396">
    <property type="entry name" value="Cyt_P450_sf"/>
</dbReference>
<keyword evidence="6 11" id="KW-0560">Oxidoreductase</keyword>
<protein>
    <submittedName>
        <fullName evidence="12">Cytochrome P450</fullName>
    </submittedName>
</protein>
<keyword evidence="7 10" id="KW-0408">Iron</keyword>
<dbReference type="GeneID" id="66107447"/>
<accession>A0A9P7W4Q5</accession>
<evidence type="ECO:0000256" key="9">
    <source>
        <dbReference type="ARBA" id="ARBA00023136"/>
    </source>
</evidence>
<evidence type="ECO:0000256" key="2">
    <source>
        <dbReference type="ARBA" id="ARBA00004370"/>
    </source>
</evidence>
<keyword evidence="13" id="KW-1185">Reference proteome</keyword>
<keyword evidence="5 10" id="KW-0479">Metal-binding</keyword>
<dbReference type="InterPro" id="IPR017972">
    <property type="entry name" value="Cyt_P450_CS"/>
</dbReference>
<dbReference type="GO" id="GO:0004497">
    <property type="term" value="F:monooxygenase activity"/>
    <property type="evidence" value="ECO:0007669"/>
    <property type="project" value="UniProtKB-KW"/>
</dbReference>
<feature type="binding site" description="axial binding residue" evidence="10">
    <location>
        <position position="495"/>
    </location>
    <ligand>
        <name>heme</name>
        <dbReference type="ChEBI" id="CHEBI:30413"/>
    </ligand>
    <ligandPart>
        <name>Fe</name>
        <dbReference type="ChEBI" id="CHEBI:18248"/>
    </ligandPart>
</feature>
<dbReference type="PRINTS" id="PR00465">
    <property type="entry name" value="EP450IV"/>
</dbReference>
<dbReference type="PANTHER" id="PTHR24304:SF2">
    <property type="entry name" value="24-HYDROXYCHOLESTEROL 7-ALPHA-HYDROXYLASE"/>
    <property type="match status" value="1"/>
</dbReference>
<evidence type="ECO:0000256" key="8">
    <source>
        <dbReference type="ARBA" id="ARBA00023033"/>
    </source>
</evidence>
<dbReference type="SUPFAM" id="SSF48264">
    <property type="entry name" value="Cytochrome P450"/>
    <property type="match status" value="1"/>
</dbReference>
<dbReference type="Proteomes" id="UP000812287">
    <property type="component" value="Unassembled WGS sequence"/>
</dbReference>
<dbReference type="PRINTS" id="PR00385">
    <property type="entry name" value="P450"/>
</dbReference>
<reference evidence="12" key="1">
    <citation type="submission" date="2020-11" db="EMBL/GenBank/DDBJ databases">
        <title>Adaptations for nitrogen fixation in a non-lichenized fungal sporocarp promotes dispersal by wood-feeding termites.</title>
        <authorList>
            <consortium name="DOE Joint Genome Institute"/>
            <person name="Koch R.A."/>
            <person name="Yoon G."/>
            <person name="Arayal U."/>
            <person name="Lail K."/>
            <person name="Amirebrahimi M."/>
            <person name="Labutti K."/>
            <person name="Lipzen A."/>
            <person name="Riley R."/>
            <person name="Barry K."/>
            <person name="Henrissat B."/>
            <person name="Grigoriev I.V."/>
            <person name="Herr J.R."/>
            <person name="Aime M.C."/>
        </authorList>
    </citation>
    <scope>NUCLEOTIDE SEQUENCE</scope>
    <source>
        <strain evidence="12">MCA 3950</strain>
    </source>
</reference>
<sequence length="553" mass="62391">MAEAFYNVSAALKDNWPEYLANAQIPSSRCILLALINIPVLAVVLNVLRQFLPQDTSKPPVVFHWLPYIGSAIYYGNDPLNFFFSCREKYGNVFTFILFGRRVTVALGAQGNDFVLGGKSIVFNAEDAYGALTIPIFGDDVVYAIPNDQFMEQKKFVKVGLSTDNLRAYVGMIEDEVEDFINNDTSFRVYQANDIEEWGFFDVSKVMAEITILTASRTLQGKHVRGSLNKTFSQLFNDLDGGFTPVNFLFPNLPMENSRRRDHAHKKMSDFYVNIIEERRKSGNLDESDMISALLKQKYRNGKPVSDSEVAHMLIALLMAGQHTSQATGAWAILHLADQPEFAEKLYKEQVKHFGTPDGSIRSMTFEELRQLPLLDALIRETLRLHPPIHSIMRNVRDDVPVPPTLSAPSKDGVYVVPKGHWVLASPAVSQTDPLIWKDAMTFDPYRWADPEGAAAQALKTYVDENGEKYDYGFGAVSKGTQSPYQPFGAGRHRCIGEQFAYLQLGTILSTLIRELEFRLPGPVPDNNYHTMIPMPKEPRSVHYRRRNFASRA</sequence>
<name>A0A9P7W4Q5_9AGAR</name>
<comment type="subcellular location">
    <subcellularLocation>
        <location evidence="2">Membrane</location>
    </subcellularLocation>
</comment>
<dbReference type="InterPro" id="IPR001128">
    <property type="entry name" value="Cyt_P450"/>
</dbReference>
<evidence type="ECO:0000256" key="11">
    <source>
        <dbReference type="RuleBase" id="RU000461"/>
    </source>
</evidence>
<dbReference type="OrthoDB" id="1055148at2759"/>
<gene>
    <name evidence="12" type="ORF">BT62DRAFT_926930</name>
</gene>
<dbReference type="Gene3D" id="1.10.630.10">
    <property type="entry name" value="Cytochrome P450"/>
    <property type="match status" value="1"/>
</dbReference>
<dbReference type="Pfam" id="PF00067">
    <property type="entry name" value="p450"/>
    <property type="match status" value="1"/>
</dbReference>
<evidence type="ECO:0000313" key="12">
    <source>
        <dbReference type="EMBL" id="KAG7451271.1"/>
    </source>
</evidence>
<dbReference type="EMBL" id="MU250525">
    <property type="protein sequence ID" value="KAG7451271.1"/>
    <property type="molecule type" value="Genomic_DNA"/>
</dbReference>
<comment type="caution">
    <text evidence="12">The sequence shown here is derived from an EMBL/GenBank/DDBJ whole genome shotgun (WGS) entry which is preliminary data.</text>
</comment>
<dbReference type="GO" id="GO:0016020">
    <property type="term" value="C:membrane"/>
    <property type="evidence" value="ECO:0007669"/>
    <property type="project" value="UniProtKB-SubCell"/>
</dbReference>
<keyword evidence="4 10" id="KW-0349">Heme</keyword>
<evidence type="ECO:0000313" key="13">
    <source>
        <dbReference type="Proteomes" id="UP000812287"/>
    </source>
</evidence>